<evidence type="ECO:0000313" key="1">
    <source>
        <dbReference type="EMBL" id="PMS24385.1"/>
    </source>
</evidence>
<protein>
    <recommendedName>
        <fullName evidence="3">Molecular chaperone Tir</fullName>
    </recommendedName>
</protein>
<accession>A0A2N7W4P9</accession>
<proteinExistence type="predicted"/>
<dbReference type="GO" id="GO:0030254">
    <property type="term" value="P:protein secretion by the type III secretion system"/>
    <property type="evidence" value="ECO:0007669"/>
    <property type="project" value="InterPro"/>
</dbReference>
<reference evidence="1 2" key="1">
    <citation type="submission" date="2018-01" db="EMBL/GenBank/DDBJ databases">
        <title>Whole genome analyses suggest that Burkholderia sensu lato contains two further novel genera in the rhizoxinica-symbiotica group Mycetohabitans gen. nov., and Trinickia gen. nov.: implications for the evolution of diazotrophy and nodulation in the Burkholderiaceae.</title>
        <authorList>
            <person name="Estrada-de los Santos P."/>
            <person name="Palmer M."/>
            <person name="Chavez-Ramirez B."/>
            <person name="Beukes C."/>
            <person name="Steenkamp E.T."/>
            <person name="Hirsch A.M."/>
            <person name="Manyaka P."/>
            <person name="Maluk M."/>
            <person name="Lafos M."/>
            <person name="Crook M."/>
            <person name="Gross E."/>
            <person name="Simon M.F."/>
            <person name="Bueno dos Reis Junior F."/>
            <person name="Poole P.S."/>
            <person name="Venter S.N."/>
            <person name="James E.K."/>
        </authorList>
    </citation>
    <scope>NUCLEOTIDE SEQUENCE [LARGE SCALE GENOMIC DNA]</scope>
    <source>
        <strain evidence="1 2">GP25-8</strain>
    </source>
</reference>
<evidence type="ECO:0008006" key="3">
    <source>
        <dbReference type="Google" id="ProtNLM"/>
    </source>
</evidence>
<dbReference type="AlphaFoldDB" id="A0A2N7W4P9"/>
<evidence type="ECO:0000313" key="2">
    <source>
        <dbReference type="Proteomes" id="UP000235347"/>
    </source>
</evidence>
<name>A0A2N7W4P9_9BURK</name>
<comment type="caution">
    <text evidence="1">The sequence shown here is derived from an EMBL/GenBank/DDBJ whole genome shotgun (WGS) entry which is preliminary data.</text>
</comment>
<dbReference type="RefSeq" id="WP_102610436.1">
    <property type="nucleotide sequence ID" value="NZ_CADIKD010000007.1"/>
</dbReference>
<dbReference type="Proteomes" id="UP000235347">
    <property type="component" value="Unassembled WGS sequence"/>
</dbReference>
<dbReference type="CDD" id="cd17020">
    <property type="entry name" value="T3SC_IA_ShcM-like"/>
    <property type="match status" value="1"/>
</dbReference>
<dbReference type="InterPro" id="IPR010261">
    <property type="entry name" value="Tir_chaperone"/>
</dbReference>
<sequence>MANPHYERVLTELSRVLGFTDTHALATGGRIKAGDHIITFIHDEEIDQHHVSVYVDLGKPSSNEKRAFELLLKINFELDASGRGTLSLHPETGHAFYSFKYPLNDVASGQSLLDNLARAVADVAVEGAAAAA</sequence>
<dbReference type="SUPFAM" id="SSF69635">
    <property type="entry name" value="Type III secretory system chaperone-like"/>
    <property type="match status" value="1"/>
</dbReference>
<dbReference type="Gene3D" id="3.30.1460.10">
    <property type="match status" value="1"/>
</dbReference>
<dbReference type="Pfam" id="PF05932">
    <property type="entry name" value="CesT"/>
    <property type="match status" value="1"/>
</dbReference>
<organism evidence="1 2">
    <name type="scientific">Trinickia soli</name>
    <dbReference type="NCBI Taxonomy" id="380675"/>
    <lineage>
        <taxon>Bacteria</taxon>
        <taxon>Pseudomonadati</taxon>
        <taxon>Pseudomonadota</taxon>
        <taxon>Betaproteobacteria</taxon>
        <taxon>Burkholderiales</taxon>
        <taxon>Burkholderiaceae</taxon>
        <taxon>Trinickia</taxon>
    </lineage>
</organism>
<keyword evidence="2" id="KW-1185">Reference proteome</keyword>
<dbReference type="EMBL" id="PNYB01000010">
    <property type="protein sequence ID" value="PMS24385.1"/>
    <property type="molecule type" value="Genomic_DNA"/>
</dbReference>
<gene>
    <name evidence="1" type="ORF">C0Z19_14040</name>
</gene>